<evidence type="ECO:0000256" key="1">
    <source>
        <dbReference type="ARBA" id="ARBA00004141"/>
    </source>
</evidence>
<dbReference type="CDD" id="cd13128">
    <property type="entry name" value="MATE_Wzx_like"/>
    <property type="match status" value="1"/>
</dbReference>
<dbReference type="AlphaFoldDB" id="A0A2M6XBY4"/>
<feature type="transmembrane region" description="Helical" evidence="5">
    <location>
        <begin position="48"/>
        <end position="65"/>
    </location>
</feature>
<feature type="transmembrane region" description="Helical" evidence="5">
    <location>
        <begin position="142"/>
        <end position="164"/>
    </location>
</feature>
<sequence length="408" mass="45848">MIAKIAANTLFLSFSQISARLLGFIYFIFLARYLGVATFGIYNFTLAFIYNFIPVADFGLERLVLRDISREPEKISFYLARLLPLRFLLSLIAYFGALLLGIFLGQSLQQIFYLGIFGLFIFPYSFTYLLSSFLNAREKMEYMSFAVIAGQLLIFILGVIFVLLKLPLSVIFLTGFLGQSVVTLVFLFKAGSWGLPLGWIIDKKFISKSLSQSWAFAFLLILAVIYLRISLILVGLLKGDYYTGLYGSAFKFIEAIILVPQSLALALFPLSARLFLEDKEKLKRVYRKGLGILLLFSLPFALFLIIGSKLIIGLTYGQSYMAAAPVLAILSVSLILFFVNVLPGNIIQNSPQFKRFLPWALVNFLITLILCLFLIPRFSIIGAAWAVVGGEFAGLIINNLFVWKILKK</sequence>
<evidence type="ECO:0000256" key="3">
    <source>
        <dbReference type="ARBA" id="ARBA00022989"/>
    </source>
</evidence>
<keyword evidence="2 5" id="KW-0812">Transmembrane</keyword>
<dbReference type="InterPro" id="IPR002797">
    <property type="entry name" value="Polysacc_synth"/>
</dbReference>
<keyword evidence="4 5" id="KW-0472">Membrane</keyword>
<protein>
    <submittedName>
        <fullName evidence="6">Uncharacterized protein</fullName>
    </submittedName>
</protein>
<reference evidence="7" key="1">
    <citation type="submission" date="2017-09" db="EMBL/GenBank/DDBJ databases">
        <title>Depth-based differentiation of microbial function through sediment-hosted aquifers and enrichment of novel symbionts in the deep terrestrial subsurface.</title>
        <authorList>
            <person name="Probst A.J."/>
            <person name="Ladd B."/>
            <person name="Jarett J.K."/>
            <person name="Geller-Mcgrath D.E."/>
            <person name="Sieber C.M.K."/>
            <person name="Emerson J.B."/>
            <person name="Anantharaman K."/>
            <person name="Thomas B.C."/>
            <person name="Malmstrom R."/>
            <person name="Stieglmeier M."/>
            <person name="Klingl A."/>
            <person name="Woyke T."/>
            <person name="Ryan C.M."/>
            <person name="Banfield J.F."/>
        </authorList>
    </citation>
    <scope>NUCLEOTIDE SEQUENCE [LARGE SCALE GENOMIC DNA]</scope>
</reference>
<feature type="transmembrane region" description="Helical" evidence="5">
    <location>
        <begin position="290"/>
        <end position="316"/>
    </location>
</feature>
<dbReference type="Pfam" id="PF01943">
    <property type="entry name" value="Polysacc_synt"/>
    <property type="match status" value="1"/>
</dbReference>
<proteinExistence type="predicted"/>
<evidence type="ECO:0000256" key="4">
    <source>
        <dbReference type="ARBA" id="ARBA00023136"/>
    </source>
</evidence>
<evidence type="ECO:0000256" key="5">
    <source>
        <dbReference type="SAM" id="Phobius"/>
    </source>
</evidence>
<feature type="transmembrane region" description="Helical" evidence="5">
    <location>
        <begin position="249"/>
        <end position="270"/>
    </location>
</feature>
<dbReference type="EMBL" id="PEYO01000022">
    <property type="protein sequence ID" value="PIU03181.1"/>
    <property type="molecule type" value="Genomic_DNA"/>
</dbReference>
<dbReference type="GO" id="GO:0016020">
    <property type="term" value="C:membrane"/>
    <property type="evidence" value="ECO:0007669"/>
    <property type="project" value="UniProtKB-SubCell"/>
</dbReference>
<feature type="transmembrane region" description="Helical" evidence="5">
    <location>
        <begin position="381"/>
        <end position="403"/>
    </location>
</feature>
<comment type="subcellular location">
    <subcellularLocation>
        <location evidence="1">Membrane</location>
        <topology evidence="1">Multi-pass membrane protein</topology>
    </subcellularLocation>
</comment>
<feature type="transmembrane region" description="Helical" evidence="5">
    <location>
        <begin position="356"/>
        <end position="375"/>
    </location>
</feature>
<feature type="transmembrane region" description="Helical" evidence="5">
    <location>
        <begin position="176"/>
        <end position="201"/>
    </location>
</feature>
<dbReference type="PANTHER" id="PTHR43424">
    <property type="entry name" value="LOCUS PUTATIVE PROTEIN 1-RELATED"/>
    <property type="match status" value="1"/>
</dbReference>
<evidence type="ECO:0000313" key="6">
    <source>
        <dbReference type="EMBL" id="PIU03181.1"/>
    </source>
</evidence>
<evidence type="ECO:0000313" key="7">
    <source>
        <dbReference type="Proteomes" id="UP000228996"/>
    </source>
</evidence>
<keyword evidence="3 5" id="KW-1133">Transmembrane helix</keyword>
<feature type="transmembrane region" description="Helical" evidence="5">
    <location>
        <begin position="213"/>
        <end position="237"/>
    </location>
</feature>
<name>A0A2M6XBY4_9BACT</name>
<dbReference type="PANTHER" id="PTHR43424:SF1">
    <property type="entry name" value="LOCUS PUTATIVE PROTEIN 1-RELATED"/>
    <property type="match status" value="1"/>
</dbReference>
<comment type="caution">
    <text evidence="6">The sequence shown here is derived from an EMBL/GenBank/DDBJ whole genome shotgun (WGS) entry which is preliminary data.</text>
</comment>
<feature type="transmembrane region" description="Helical" evidence="5">
    <location>
        <begin position="322"/>
        <end position="344"/>
    </location>
</feature>
<feature type="transmembrane region" description="Helical" evidence="5">
    <location>
        <begin position="111"/>
        <end position="130"/>
    </location>
</feature>
<gene>
    <name evidence="6" type="ORF">COT44_04785</name>
</gene>
<feature type="transmembrane region" description="Helical" evidence="5">
    <location>
        <begin position="85"/>
        <end position="105"/>
    </location>
</feature>
<organism evidence="6 7">
    <name type="scientific">Candidatus Shapirobacteria bacterium CG08_land_8_20_14_0_20_39_18</name>
    <dbReference type="NCBI Taxonomy" id="1974883"/>
    <lineage>
        <taxon>Bacteria</taxon>
        <taxon>Candidatus Shapironibacteriota</taxon>
    </lineage>
</organism>
<evidence type="ECO:0000256" key="2">
    <source>
        <dbReference type="ARBA" id="ARBA00022692"/>
    </source>
</evidence>
<dbReference type="InterPro" id="IPR052556">
    <property type="entry name" value="PolySynth_Transporter"/>
</dbReference>
<dbReference type="Proteomes" id="UP000228996">
    <property type="component" value="Unassembled WGS sequence"/>
</dbReference>
<accession>A0A2M6XBY4</accession>